<dbReference type="NCBIfam" id="NF005868">
    <property type="entry name" value="PRK07806.1"/>
    <property type="match status" value="1"/>
</dbReference>
<dbReference type="InterPro" id="IPR050259">
    <property type="entry name" value="SDR"/>
</dbReference>
<evidence type="ECO:0000256" key="1">
    <source>
        <dbReference type="ARBA" id="ARBA00004191"/>
    </source>
</evidence>
<comment type="catalytic activity">
    <reaction evidence="5">
        <text>a (3R)-hydroxyacyl-[ACP] + NADP(+) = a 3-oxoacyl-[ACP] + NADPH + H(+)</text>
        <dbReference type="Rhea" id="RHEA:17397"/>
        <dbReference type="Rhea" id="RHEA-COMP:9916"/>
        <dbReference type="Rhea" id="RHEA-COMP:9945"/>
        <dbReference type="ChEBI" id="CHEBI:15378"/>
        <dbReference type="ChEBI" id="CHEBI:57783"/>
        <dbReference type="ChEBI" id="CHEBI:58349"/>
        <dbReference type="ChEBI" id="CHEBI:78776"/>
        <dbReference type="ChEBI" id="CHEBI:78827"/>
        <dbReference type="EC" id="1.1.1.100"/>
    </reaction>
    <physiologicalReaction direction="right-to-left" evidence="5">
        <dbReference type="Rhea" id="RHEA:17399"/>
    </physiologicalReaction>
</comment>
<dbReference type="EMBL" id="BMMW01000001">
    <property type="protein sequence ID" value="GGK36633.1"/>
    <property type="molecule type" value="Genomic_DNA"/>
</dbReference>
<sequence>MAEQKSILVTGSSRGIGADAARVLAARGHRVVVNYREKRRRAEGLVAEIEGMGGSAVAFGADLTVDLEVAEMVSRILADSGGLDGLVLNASGGLERGADADYATRINVDAQLRVLDAVLPHLRRGSRVVFVTSHQAHFVDSHGVPGDYGPVARSKRLGENAIRAREPELAAAGVGLSVVSGDMIEGTMIVRLLTRRDPDAVNSRRDVVPLPTVEEFAEAIADEVVRTGVGARTVFVGGSDYLVGA</sequence>
<evidence type="ECO:0000313" key="6">
    <source>
        <dbReference type="EMBL" id="GGK36633.1"/>
    </source>
</evidence>
<reference evidence="6" key="2">
    <citation type="submission" date="2020-09" db="EMBL/GenBank/DDBJ databases">
        <authorList>
            <person name="Sun Q."/>
            <person name="Zhou Y."/>
        </authorList>
    </citation>
    <scope>NUCLEOTIDE SEQUENCE</scope>
    <source>
        <strain evidence="6">CGMCC 4.7278</strain>
    </source>
</reference>
<keyword evidence="3" id="KW-0964">Secreted</keyword>
<dbReference type="SUPFAM" id="SSF51735">
    <property type="entry name" value="NAD(P)-binding Rossmann-fold domains"/>
    <property type="match status" value="1"/>
</dbReference>
<dbReference type="Gene3D" id="3.40.50.720">
    <property type="entry name" value="NAD(P)-binding Rossmann-like Domain"/>
    <property type="match status" value="1"/>
</dbReference>
<gene>
    <name evidence="6" type="ORF">GCM10011591_05340</name>
</gene>
<accession>A0A917V4L9</accession>
<comment type="subcellular location">
    <subcellularLocation>
        <location evidence="1">Secreted</location>
        <location evidence="1">Cell wall</location>
    </subcellularLocation>
</comment>
<organism evidence="6 7">
    <name type="scientific">Nocardia camponoti</name>
    <dbReference type="NCBI Taxonomy" id="1616106"/>
    <lineage>
        <taxon>Bacteria</taxon>
        <taxon>Bacillati</taxon>
        <taxon>Actinomycetota</taxon>
        <taxon>Actinomycetes</taxon>
        <taxon>Mycobacteriales</taxon>
        <taxon>Nocardiaceae</taxon>
        <taxon>Nocardia</taxon>
    </lineage>
</organism>
<evidence type="ECO:0000313" key="7">
    <source>
        <dbReference type="Proteomes" id="UP000612956"/>
    </source>
</evidence>
<dbReference type="PANTHER" id="PTHR42879:SF2">
    <property type="entry name" value="3-OXOACYL-[ACYL-CARRIER-PROTEIN] REDUCTASE FABG"/>
    <property type="match status" value="1"/>
</dbReference>
<dbReference type="Pfam" id="PF00106">
    <property type="entry name" value="adh_short"/>
    <property type="match status" value="1"/>
</dbReference>
<dbReference type="InterPro" id="IPR036291">
    <property type="entry name" value="NAD(P)-bd_dom_sf"/>
</dbReference>
<comment type="caution">
    <text evidence="6">The sequence shown here is derived from an EMBL/GenBank/DDBJ whole genome shotgun (WGS) entry which is preliminary data.</text>
</comment>
<evidence type="ECO:0000256" key="3">
    <source>
        <dbReference type="ARBA" id="ARBA00022512"/>
    </source>
</evidence>
<evidence type="ECO:0000256" key="4">
    <source>
        <dbReference type="ARBA" id="ARBA00040781"/>
    </source>
</evidence>
<dbReference type="GO" id="GO:0004316">
    <property type="term" value="F:3-oxoacyl-[acyl-carrier-protein] reductase (NADPH) activity"/>
    <property type="evidence" value="ECO:0007669"/>
    <property type="project" value="UniProtKB-EC"/>
</dbReference>
<keyword evidence="3" id="KW-0134">Cell wall</keyword>
<dbReference type="PANTHER" id="PTHR42879">
    <property type="entry name" value="3-OXOACYL-(ACYL-CARRIER-PROTEIN) REDUCTASE"/>
    <property type="match status" value="1"/>
</dbReference>
<keyword evidence="7" id="KW-1185">Reference proteome</keyword>
<proteinExistence type="inferred from homology"/>
<dbReference type="Proteomes" id="UP000612956">
    <property type="component" value="Unassembled WGS sequence"/>
</dbReference>
<dbReference type="InterPro" id="IPR002347">
    <property type="entry name" value="SDR_fam"/>
</dbReference>
<reference evidence="6" key="1">
    <citation type="journal article" date="2014" name="Int. J. Syst. Evol. Microbiol.">
        <title>Complete genome sequence of Corynebacterium casei LMG S-19264T (=DSM 44701T), isolated from a smear-ripened cheese.</title>
        <authorList>
            <consortium name="US DOE Joint Genome Institute (JGI-PGF)"/>
            <person name="Walter F."/>
            <person name="Albersmeier A."/>
            <person name="Kalinowski J."/>
            <person name="Ruckert C."/>
        </authorList>
    </citation>
    <scope>NUCLEOTIDE SEQUENCE</scope>
    <source>
        <strain evidence="6">CGMCC 4.7278</strain>
    </source>
</reference>
<evidence type="ECO:0000256" key="5">
    <source>
        <dbReference type="ARBA" id="ARBA00047400"/>
    </source>
</evidence>
<comment type="similarity">
    <text evidence="2">Belongs to the short-chain dehydrogenases/reductases (SDR) family.</text>
</comment>
<evidence type="ECO:0000256" key="2">
    <source>
        <dbReference type="ARBA" id="ARBA00006484"/>
    </source>
</evidence>
<dbReference type="RefSeq" id="WP_188827083.1">
    <property type="nucleotide sequence ID" value="NZ_BMMW01000001.1"/>
</dbReference>
<protein>
    <recommendedName>
        <fullName evidence="4">3-oxoacyl-[acyl-carrier-protein] reductase MabA</fullName>
    </recommendedName>
</protein>
<name>A0A917V4L9_9NOCA</name>
<dbReference type="AlphaFoldDB" id="A0A917V4L9"/>